<sequence length="225" mass="24598">MGSKIFSKINPKTLINPQITTQFRNFARWVPYKPSPKPKLHQNLRTIKNLKSHLQNSYLVSPFPCHGFSANQFKPLKSPISDNQSVAKIVVVKNKLVAKALSGTQWEKLGPCMKGMNSLLFVKKEEFVGQALNEVKAKVKESKMEFNEFSGAVVDGQLYGHLDLKVLENTPSRGEANAMVLQSVFGPSSTLMAVLEGFGSDEKGGESEGEGVSEVSDKVVGESAA</sequence>
<protein>
    <recommendedName>
        <fullName evidence="7">50S ribosomal protein L10</fullName>
    </recommendedName>
</protein>
<dbReference type="Proteomes" id="UP001443914">
    <property type="component" value="Unassembled WGS sequence"/>
</dbReference>
<keyword evidence="3" id="KW-0687">Ribonucleoprotein</keyword>
<dbReference type="Pfam" id="PF00466">
    <property type="entry name" value="Ribosomal_L10"/>
    <property type="match status" value="1"/>
</dbReference>
<dbReference type="EMBL" id="JBDFQZ010000011">
    <property type="protein sequence ID" value="KAK9678319.1"/>
    <property type="molecule type" value="Genomic_DNA"/>
</dbReference>
<name>A0AAW1HR36_SAPOF</name>
<proteinExistence type="inferred from homology"/>
<evidence type="ECO:0000256" key="2">
    <source>
        <dbReference type="ARBA" id="ARBA00022980"/>
    </source>
</evidence>
<evidence type="ECO:0000256" key="1">
    <source>
        <dbReference type="ARBA" id="ARBA00008889"/>
    </source>
</evidence>
<dbReference type="AlphaFoldDB" id="A0AAW1HR36"/>
<dbReference type="EMBL" id="JBDFQZ010000011">
    <property type="protein sequence ID" value="KAK9678318.1"/>
    <property type="molecule type" value="Genomic_DNA"/>
</dbReference>
<gene>
    <name evidence="5" type="ORF">RND81_11G203400</name>
</gene>
<dbReference type="Gene3D" id="3.30.70.1730">
    <property type="match status" value="1"/>
</dbReference>
<feature type="compositionally biased region" description="Basic and acidic residues" evidence="4">
    <location>
        <begin position="215"/>
        <end position="225"/>
    </location>
</feature>
<evidence type="ECO:0008006" key="7">
    <source>
        <dbReference type="Google" id="ProtNLM"/>
    </source>
</evidence>
<dbReference type="PANTHER" id="PTHR11560">
    <property type="entry name" value="39S RIBOSOMAL PROTEIN L10, MITOCHONDRIAL"/>
    <property type="match status" value="1"/>
</dbReference>
<feature type="region of interest" description="Disordered" evidence="4">
    <location>
        <begin position="199"/>
        <end position="225"/>
    </location>
</feature>
<evidence type="ECO:0000313" key="6">
    <source>
        <dbReference type="Proteomes" id="UP001443914"/>
    </source>
</evidence>
<organism evidence="5 6">
    <name type="scientific">Saponaria officinalis</name>
    <name type="common">Common soapwort</name>
    <name type="synonym">Lychnis saponaria</name>
    <dbReference type="NCBI Taxonomy" id="3572"/>
    <lineage>
        <taxon>Eukaryota</taxon>
        <taxon>Viridiplantae</taxon>
        <taxon>Streptophyta</taxon>
        <taxon>Embryophyta</taxon>
        <taxon>Tracheophyta</taxon>
        <taxon>Spermatophyta</taxon>
        <taxon>Magnoliopsida</taxon>
        <taxon>eudicotyledons</taxon>
        <taxon>Gunneridae</taxon>
        <taxon>Pentapetalae</taxon>
        <taxon>Caryophyllales</taxon>
        <taxon>Caryophyllaceae</taxon>
        <taxon>Caryophylleae</taxon>
        <taxon>Saponaria</taxon>
    </lineage>
</organism>
<comment type="similarity">
    <text evidence="1">Belongs to the universal ribosomal protein uL10 family.</text>
</comment>
<keyword evidence="2" id="KW-0689">Ribosomal protein</keyword>
<dbReference type="GO" id="GO:1990904">
    <property type="term" value="C:ribonucleoprotein complex"/>
    <property type="evidence" value="ECO:0007669"/>
    <property type="project" value="UniProtKB-KW"/>
</dbReference>
<evidence type="ECO:0000256" key="3">
    <source>
        <dbReference type="ARBA" id="ARBA00023274"/>
    </source>
</evidence>
<accession>A0AAW1HR36</accession>
<reference evidence="5 6" key="1">
    <citation type="submission" date="2024-03" db="EMBL/GenBank/DDBJ databases">
        <title>WGS assembly of Saponaria officinalis var. Norfolk2.</title>
        <authorList>
            <person name="Jenkins J."/>
            <person name="Shu S."/>
            <person name="Grimwood J."/>
            <person name="Barry K."/>
            <person name="Goodstein D."/>
            <person name="Schmutz J."/>
            <person name="Leebens-Mack J."/>
            <person name="Osbourn A."/>
        </authorList>
    </citation>
    <scope>NUCLEOTIDE SEQUENCE [LARGE SCALE GENOMIC DNA]</scope>
    <source>
        <strain evidence="6">cv. Norfolk2</strain>
        <strain evidence="5">JIC</strain>
        <tissue evidence="5">Leaf</tissue>
    </source>
</reference>
<keyword evidence="6" id="KW-1185">Reference proteome</keyword>
<dbReference type="GO" id="GO:0005840">
    <property type="term" value="C:ribosome"/>
    <property type="evidence" value="ECO:0007669"/>
    <property type="project" value="UniProtKB-KW"/>
</dbReference>
<dbReference type="InterPro" id="IPR001790">
    <property type="entry name" value="Ribosomal_uL10"/>
</dbReference>
<evidence type="ECO:0000313" key="5">
    <source>
        <dbReference type="EMBL" id="KAK9678319.1"/>
    </source>
</evidence>
<dbReference type="InterPro" id="IPR043141">
    <property type="entry name" value="Ribosomal_uL10-like_sf"/>
</dbReference>
<evidence type="ECO:0000256" key="4">
    <source>
        <dbReference type="SAM" id="MobiDB-lite"/>
    </source>
</evidence>
<dbReference type="SUPFAM" id="SSF160369">
    <property type="entry name" value="Ribosomal protein L10-like"/>
    <property type="match status" value="1"/>
</dbReference>
<dbReference type="InterPro" id="IPR047865">
    <property type="entry name" value="Ribosomal_uL10_bac_type"/>
</dbReference>
<comment type="caution">
    <text evidence="5">The sequence shown here is derived from an EMBL/GenBank/DDBJ whole genome shotgun (WGS) entry which is preliminary data.</text>
</comment>